<keyword evidence="3" id="KW-1185">Reference proteome</keyword>
<dbReference type="Pfam" id="PF14441">
    <property type="entry name" value="OTT_1508_deam"/>
    <property type="match status" value="1"/>
</dbReference>
<gene>
    <name evidence="2" type="ORF">PMZ80_006112</name>
</gene>
<dbReference type="RefSeq" id="XP_064730247.1">
    <property type="nucleotide sequence ID" value="XM_064874525.1"/>
</dbReference>
<reference evidence="2 3" key="1">
    <citation type="journal article" date="2023" name="Res Sq">
        <title>Genomic and morphological characterization of Knufia obscura isolated from the Mars 2020 spacecraft assembly facility.</title>
        <authorList>
            <person name="Chander A.M."/>
            <person name="Teixeira M.M."/>
            <person name="Singh N.K."/>
            <person name="Williams M.P."/>
            <person name="Parker C.W."/>
            <person name="Leo P."/>
            <person name="Stajich J.E."/>
            <person name="Torok T."/>
            <person name="Tighe S."/>
            <person name="Mason C.E."/>
            <person name="Venkateswaran K."/>
        </authorList>
    </citation>
    <scope>NUCLEOTIDE SEQUENCE [LARGE SCALE GENOMIC DNA]</scope>
    <source>
        <strain evidence="2 3">CCFEE 5817</strain>
    </source>
</reference>
<feature type="region of interest" description="Disordered" evidence="1">
    <location>
        <begin position="25"/>
        <end position="53"/>
    </location>
</feature>
<comment type="caution">
    <text evidence="2">The sequence shown here is derived from an EMBL/GenBank/DDBJ whole genome shotgun (WGS) entry which is preliminary data.</text>
</comment>
<dbReference type="GeneID" id="89999561"/>
<name>A0ABR0RP31_9EURO</name>
<dbReference type="EMBL" id="JAVHJV010000006">
    <property type="protein sequence ID" value="KAK5942157.1"/>
    <property type="molecule type" value="Genomic_DNA"/>
</dbReference>
<accession>A0ABR0RP31</accession>
<dbReference type="Proteomes" id="UP001334248">
    <property type="component" value="Unassembled WGS sequence"/>
</dbReference>
<organism evidence="2 3">
    <name type="scientific">Knufia obscura</name>
    <dbReference type="NCBI Taxonomy" id="1635080"/>
    <lineage>
        <taxon>Eukaryota</taxon>
        <taxon>Fungi</taxon>
        <taxon>Dikarya</taxon>
        <taxon>Ascomycota</taxon>
        <taxon>Pezizomycotina</taxon>
        <taxon>Eurotiomycetes</taxon>
        <taxon>Chaetothyriomycetidae</taxon>
        <taxon>Chaetothyriales</taxon>
        <taxon>Trichomeriaceae</taxon>
        <taxon>Knufia</taxon>
    </lineage>
</organism>
<evidence type="ECO:0000313" key="3">
    <source>
        <dbReference type="Proteomes" id="UP001334248"/>
    </source>
</evidence>
<proteinExistence type="predicted"/>
<evidence type="ECO:0000313" key="2">
    <source>
        <dbReference type="EMBL" id="KAK5942157.1"/>
    </source>
</evidence>
<feature type="compositionally biased region" description="Polar residues" evidence="1">
    <location>
        <begin position="27"/>
        <end position="37"/>
    </location>
</feature>
<protein>
    <submittedName>
        <fullName evidence="2">Uncharacterized protein</fullName>
    </submittedName>
</protein>
<feature type="region of interest" description="Disordered" evidence="1">
    <location>
        <begin position="1"/>
        <end position="20"/>
    </location>
</feature>
<dbReference type="InterPro" id="IPR027796">
    <property type="entry name" value="OTT_1508_deam-like"/>
</dbReference>
<evidence type="ECO:0000256" key="1">
    <source>
        <dbReference type="SAM" id="MobiDB-lite"/>
    </source>
</evidence>
<sequence>MPKPKCQQESKANIGKLVTRSKALEQKNVSAIKSGNKSADKRPKNNAALAPVQPKEGIRGAAISEDQVLNIRKAISVLSSLVKPPASPSPDVLPTVVECNAASWPPSPLPLATEQTLVELFTFLVSKTDDPDKVAALCLESHLESGHAIHRLKIAANHGDLEPVKLGLEDIFLSVKQCRAKSQARNDQWPQRKGPCHTTSELDVVLHKILTLHCNRVLCRLRSCHAKSKGFSRMRTTRPILTQLFAVYDKQQHQFRTPPAFHESLELLRGLISSFERLPSFDIKSPPASVIVDLAEIVKTIHHLWHTDGFCAHFDSELSLMRLSKVSRYMAATSFLVQNEEVHGILDSVTVQIVRLPPIPTSEIKDTSRCLMEFVSQLPLPGGSVQPFLDHSSSTQGRSPLVTKSAFVEVTNSKCAVHAEIQLLFEYELHGYRGSPRLIASTKMPCFLCALFFAVHGRFQMAKSHGRLYDKRTFPDALTQLKGPAADSMAAVLRRFFDALSACIAQALLHSPSRKIASTESFFRHSSVWARASRALVVNGVSQHSLKSATTVHLAGPNLLTRLGHLRASTTALAHGFMDFLRLARGGMVVFPLSPHALPETTVRTKAMRLHFAHENNNEGLPDHKGRNLLVKIHSLLADGSHTTPHHQVSGQVVEVDTLKRGEEIVIKQTNSSAKGFYVVHRDELLLLQIQEASLSSVDT</sequence>